<sequence length="459" mass="47426">MKLSQSCIAAALSLAPLAAASCDYVDGNYYCSETDAVVYENVGYSGSYMDVTGMDESSCSCTQESVSFEGSMSPLNEELSVHFRGPLELLQFGVYYPSSGSLKKREDCDVATRHHDHKRDAAVAVAYVTSTMYVDGNGNPVASTNPSATAVYATSSSLTPAATTSQSPAVSSASTASQGSSSSAIPSQSSSAQSHSASSSSSSSAPASSSSGSSSGSGWKRVSYYTPGSASNLTFMNHQGGTAGSGTWSACFGNSISYCAADGVSGAGSPQALDQVTLASNKEYMIFSGVDCSDTSSGSCGTTRDDIPSYHGFGGDTKMFVFEFKMPHDYSSSYNQDMPAIWMLNAKIPRTLQYGNSDCSCWSSGCGELDLFEILSSGSEKLITHLHDGQGNNGNSQGGGGTQDYFARPTSSSLKAAVIFNGSDKTLHVVSVSGDFGSSLSASTVQGWLDQSGSVANLA</sequence>
<organism evidence="12 13">
    <name type="scientific">Lachancea meyersii CBS 8951</name>
    <dbReference type="NCBI Taxonomy" id="1266667"/>
    <lineage>
        <taxon>Eukaryota</taxon>
        <taxon>Fungi</taxon>
        <taxon>Dikarya</taxon>
        <taxon>Ascomycota</taxon>
        <taxon>Saccharomycotina</taxon>
        <taxon>Saccharomycetes</taxon>
        <taxon>Saccharomycetales</taxon>
        <taxon>Saccharomycetaceae</taxon>
        <taxon>Lachancea</taxon>
    </lineage>
</organism>
<evidence type="ECO:0000256" key="1">
    <source>
        <dbReference type="ARBA" id="ARBA00000382"/>
    </source>
</evidence>
<evidence type="ECO:0000256" key="3">
    <source>
        <dbReference type="ARBA" id="ARBA00012780"/>
    </source>
</evidence>
<dbReference type="GO" id="GO:0042973">
    <property type="term" value="F:glucan endo-1,3-beta-D-glucosidase activity"/>
    <property type="evidence" value="ECO:0007669"/>
    <property type="project" value="UniProtKB-EC"/>
</dbReference>
<dbReference type="GO" id="GO:0071555">
    <property type="term" value="P:cell wall organization"/>
    <property type="evidence" value="ECO:0007669"/>
    <property type="project" value="UniProtKB-KW"/>
</dbReference>
<evidence type="ECO:0000256" key="6">
    <source>
        <dbReference type="ARBA" id="ARBA00023295"/>
    </source>
</evidence>
<dbReference type="Gene3D" id="2.60.120.200">
    <property type="match status" value="1"/>
</dbReference>
<comment type="similarity">
    <text evidence="2">Belongs to the PGA52 family.</text>
</comment>
<dbReference type="GO" id="GO:0009277">
    <property type="term" value="C:fungal-type cell wall"/>
    <property type="evidence" value="ECO:0007669"/>
    <property type="project" value="TreeGrafter"/>
</dbReference>
<evidence type="ECO:0000259" key="10">
    <source>
        <dbReference type="Pfam" id="PF10287"/>
    </source>
</evidence>
<reference evidence="13" key="1">
    <citation type="submission" date="2016-03" db="EMBL/GenBank/DDBJ databases">
        <authorList>
            <person name="Devillers Hugo."/>
        </authorList>
    </citation>
    <scope>NUCLEOTIDE SEQUENCE [LARGE SCALE GENOMIC DNA]</scope>
</reference>
<dbReference type="EC" id="3.2.1.39" evidence="3"/>
<feature type="domain" description="Cell wall protein YJL171C/Tos1 C-terminal" evidence="10">
    <location>
        <begin position="218"/>
        <end position="448"/>
    </location>
</feature>
<dbReference type="EMBL" id="LT598480">
    <property type="protein sequence ID" value="SCV03179.1"/>
    <property type="molecule type" value="Genomic_DNA"/>
</dbReference>
<keyword evidence="5" id="KW-0378">Hydrolase</keyword>
<dbReference type="AlphaFoldDB" id="A0A1G4KFQ6"/>
<comment type="catalytic activity">
    <reaction evidence="1">
        <text>Hydrolysis of (1-&gt;3)-beta-D-glucosidic linkages in (1-&gt;3)-beta-D-glucans.</text>
        <dbReference type="EC" id="3.2.1.39"/>
    </reaction>
</comment>
<dbReference type="OrthoDB" id="118256at2759"/>
<evidence type="ECO:0000256" key="2">
    <source>
        <dbReference type="ARBA" id="ARBA00006055"/>
    </source>
</evidence>
<keyword evidence="4 9" id="KW-0732">Signal</keyword>
<feature type="domain" description="Cell wall protein YJL171C/Tos1 N-terminal" evidence="11">
    <location>
        <begin position="35"/>
        <end position="97"/>
    </location>
</feature>
<accession>A0A1G4KFQ6</accession>
<dbReference type="Pfam" id="PF10290">
    <property type="entry name" value="YJL171C_Tos1_N"/>
    <property type="match status" value="1"/>
</dbReference>
<evidence type="ECO:0000256" key="7">
    <source>
        <dbReference type="ARBA" id="ARBA00023316"/>
    </source>
</evidence>
<dbReference type="PANTHER" id="PTHR31737">
    <property type="entry name" value="PROTEIN TOS1"/>
    <property type="match status" value="1"/>
</dbReference>
<keyword evidence="13" id="KW-1185">Reference proteome</keyword>
<feature type="chain" id="PRO_5009236484" description="glucan endo-1,3-beta-D-glucosidase" evidence="9">
    <location>
        <begin position="21"/>
        <end position="459"/>
    </location>
</feature>
<evidence type="ECO:0000313" key="12">
    <source>
        <dbReference type="EMBL" id="SCV03179.1"/>
    </source>
</evidence>
<dbReference type="Proteomes" id="UP000191144">
    <property type="component" value="Chromosome H"/>
</dbReference>
<protein>
    <recommendedName>
        <fullName evidence="3">glucan endo-1,3-beta-D-glucosidase</fullName>
        <ecNumber evidence="3">3.2.1.39</ecNumber>
    </recommendedName>
</protein>
<feature type="region of interest" description="Disordered" evidence="8">
    <location>
        <begin position="161"/>
        <end position="219"/>
    </location>
</feature>
<dbReference type="InterPro" id="IPR018805">
    <property type="entry name" value="YJL171C/Tos1_C"/>
</dbReference>
<evidence type="ECO:0000256" key="8">
    <source>
        <dbReference type="SAM" id="MobiDB-lite"/>
    </source>
</evidence>
<dbReference type="PROSITE" id="PS51257">
    <property type="entry name" value="PROKAR_LIPOPROTEIN"/>
    <property type="match status" value="1"/>
</dbReference>
<dbReference type="Pfam" id="PF10287">
    <property type="entry name" value="YJL171C_Tos1_C"/>
    <property type="match status" value="1"/>
</dbReference>
<evidence type="ECO:0000259" key="11">
    <source>
        <dbReference type="Pfam" id="PF10290"/>
    </source>
</evidence>
<proteinExistence type="inferred from homology"/>
<evidence type="ECO:0000256" key="9">
    <source>
        <dbReference type="SAM" id="SignalP"/>
    </source>
</evidence>
<dbReference type="InterPro" id="IPR018807">
    <property type="entry name" value="YJL171C/Tos1_N"/>
</dbReference>
<evidence type="ECO:0000256" key="5">
    <source>
        <dbReference type="ARBA" id="ARBA00022801"/>
    </source>
</evidence>
<evidence type="ECO:0000313" key="13">
    <source>
        <dbReference type="Proteomes" id="UP000191144"/>
    </source>
</evidence>
<keyword evidence="6" id="KW-0326">Glycosidase</keyword>
<name>A0A1G4KFQ6_9SACH</name>
<gene>
    <name evidence="12" type="ORF">LAME_0H08350G</name>
</gene>
<evidence type="ECO:0000256" key="4">
    <source>
        <dbReference type="ARBA" id="ARBA00022729"/>
    </source>
</evidence>
<feature type="compositionally biased region" description="Low complexity" evidence="8">
    <location>
        <begin position="161"/>
        <end position="217"/>
    </location>
</feature>
<feature type="signal peptide" evidence="9">
    <location>
        <begin position="1"/>
        <end position="20"/>
    </location>
</feature>
<keyword evidence="7" id="KW-0961">Cell wall biogenesis/degradation</keyword>
<dbReference type="PANTHER" id="PTHR31737:SF2">
    <property type="entry name" value="PROTEIN TOS1"/>
    <property type="match status" value="1"/>
</dbReference>